<dbReference type="GO" id="GO:0005886">
    <property type="term" value="C:plasma membrane"/>
    <property type="evidence" value="ECO:0007669"/>
    <property type="project" value="TreeGrafter"/>
</dbReference>
<organism evidence="3 5">
    <name type="scientific">Brochothrix thermosphacta</name>
    <name type="common">Microbacterium thermosphactum</name>
    <dbReference type="NCBI Taxonomy" id="2756"/>
    <lineage>
        <taxon>Bacteria</taxon>
        <taxon>Bacillati</taxon>
        <taxon>Bacillota</taxon>
        <taxon>Bacilli</taxon>
        <taxon>Bacillales</taxon>
        <taxon>Listeriaceae</taxon>
        <taxon>Brochothrix</taxon>
    </lineage>
</organism>
<evidence type="ECO:0000313" key="5">
    <source>
        <dbReference type="Proteomes" id="UP000243591"/>
    </source>
</evidence>
<dbReference type="InterPro" id="IPR007887">
    <property type="entry name" value="MecA_N"/>
</dbReference>
<dbReference type="GO" id="GO:0071555">
    <property type="term" value="P:cell wall organization"/>
    <property type="evidence" value="ECO:0007669"/>
    <property type="project" value="TreeGrafter"/>
</dbReference>
<dbReference type="GO" id="GO:0071972">
    <property type="term" value="F:peptidoglycan L,D-transpeptidase activity"/>
    <property type="evidence" value="ECO:0007669"/>
    <property type="project" value="TreeGrafter"/>
</dbReference>
<dbReference type="AlphaFoldDB" id="A0A1D2KUQ2"/>
<dbReference type="GO" id="GO:0008658">
    <property type="term" value="F:penicillin binding"/>
    <property type="evidence" value="ECO:0007669"/>
    <property type="project" value="InterPro"/>
</dbReference>
<dbReference type="Gene3D" id="3.40.710.10">
    <property type="entry name" value="DD-peptidase/beta-lactamase superfamily"/>
    <property type="match status" value="1"/>
</dbReference>
<dbReference type="Gene3D" id="3.10.450.100">
    <property type="entry name" value="NTF2-like, domain 1"/>
    <property type="match status" value="1"/>
</dbReference>
<evidence type="ECO:0000259" key="1">
    <source>
        <dbReference type="Pfam" id="PF00905"/>
    </source>
</evidence>
<accession>A0A1D2KUQ2</accession>
<keyword evidence="4" id="KW-0328">Glycosyltransferase</keyword>
<dbReference type="Proteomes" id="UP000243591">
    <property type="component" value="Chromosome"/>
</dbReference>
<dbReference type="EMBL" id="OUNC01000007">
    <property type="protein sequence ID" value="SPP27498.1"/>
    <property type="molecule type" value="Genomic_DNA"/>
</dbReference>
<keyword evidence="4" id="KW-0808">Transferase</keyword>
<reference evidence="3 5" key="1">
    <citation type="submission" date="2017-09" db="EMBL/GenBank/DDBJ databases">
        <title>Complete Genome Sequences of Two Strains of the Meat Spoilage Bacterium Brochothrix thermosphacta Isolated from Ground Chicken.</title>
        <authorList>
            <person name="Paoli G.C."/>
            <person name="Wijey C."/>
            <person name="Chen C.-Y."/>
            <person name="Nguyen L."/>
            <person name="Yan X."/>
            <person name="Irwin P.L."/>
        </authorList>
    </citation>
    <scope>NUCLEOTIDE SEQUENCE [LARGE SCALE GENOMIC DNA]</scope>
    <source>
        <strain evidence="3 5">BI</strain>
    </source>
</reference>
<keyword evidence="5" id="KW-1185">Reference proteome</keyword>
<dbReference type="InterPro" id="IPR050515">
    <property type="entry name" value="Beta-lactam/transpept"/>
</dbReference>
<reference evidence="4" key="2">
    <citation type="submission" date="2018-04" db="EMBL/GenBank/DDBJ databases">
        <authorList>
            <person name="Go L.Y."/>
            <person name="Mitchell J.A."/>
        </authorList>
    </citation>
    <scope>NUCLEOTIDE SEQUENCE</scope>
    <source>
        <strain evidence="4">BSAS1 3</strain>
    </source>
</reference>
<dbReference type="Pfam" id="PF00905">
    <property type="entry name" value="Transpeptidase"/>
    <property type="match status" value="1"/>
</dbReference>
<dbReference type="EMBL" id="CP023483">
    <property type="protein sequence ID" value="ATF26112.1"/>
    <property type="molecule type" value="Genomic_DNA"/>
</dbReference>
<dbReference type="PANTHER" id="PTHR30627">
    <property type="entry name" value="PEPTIDOGLYCAN D,D-TRANSPEPTIDASE"/>
    <property type="match status" value="1"/>
</dbReference>
<dbReference type="GO" id="GO:0046677">
    <property type="term" value="P:response to antibiotic"/>
    <property type="evidence" value="ECO:0007669"/>
    <property type="project" value="InterPro"/>
</dbReference>
<dbReference type="RefSeq" id="WP_069126495.1">
    <property type="nucleotide sequence ID" value="NZ_CBCPKC010000011.1"/>
</dbReference>
<evidence type="ECO:0000259" key="2">
    <source>
        <dbReference type="Pfam" id="PF05223"/>
    </source>
</evidence>
<dbReference type="SUPFAM" id="SSF56601">
    <property type="entry name" value="beta-lactamase/transpeptidase-like"/>
    <property type="match status" value="1"/>
</dbReference>
<dbReference type="GO" id="GO:0016757">
    <property type="term" value="F:glycosyltransferase activity"/>
    <property type="evidence" value="ECO:0007669"/>
    <property type="project" value="UniProtKB-KW"/>
</dbReference>
<reference evidence="6" key="3">
    <citation type="submission" date="2018-04" db="EMBL/GenBank/DDBJ databases">
        <authorList>
            <person name="Illikoud N."/>
        </authorList>
    </citation>
    <scope>NUCLEOTIDE SEQUENCE [LARGE SCALE GENOMIC DNA]</scope>
</reference>
<dbReference type="Pfam" id="PF05223">
    <property type="entry name" value="MecA_N"/>
    <property type="match status" value="1"/>
</dbReference>
<proteinExistence type="predicted"/>
<feature type="domain" description="Penicillin-binding protein transpeptidase" evidence="1">
    <location>
        <begin position="292"/>
        <end position="585"/>
    </location>
</feature>
<gene>
    <name evidence="4" type="ORF">BTBSAS_150067</name>
    <name evidence="3" type="ORF">CNY62_06700</name>
</gene>
<dbReference type="KEGG" id="bths:CNY62_06700"/>
<protein>
    <submittedName>
        <fullName evidence="3">Penicillin-binding transpeptidase domain-containing protein</fullName>
    </submittedName>
    <submittedName>
        <fullName evidence="4">Putative Penicillin-binding protein, transpeptidase domain protein</fullName>
        <ecNumber evidence="4">2.4.1.129</ecNumber>
    </submittedName>
</protein>
<dbReference type="STRING" id="2756.BFR44_11695"/>
<evidence type="ECO:0000313" key="6">
    <source>
        <dbReference type="Proteomes" id="UP000270190"/>
    </source>
</evidence>
<dbReference type="EC" id="2.4.1.129" evidence="4"/>
<dbReference type="InterPro" id="IPR032710">
    <property type="entry name" value="NTF2-like_dom_sf"/>
</dbReference>
<evidence type="ECO:0000313" key="4">
    <source>
        <dbReference type="EMBL" id="SPP27498.1"/>
    </source>
</evidence>
<name>A0A1D2KUQ2_BROTH</name>
<dbReference type="SUPFAM" id="SSF56519">
    <property type="entry name" value="Penicillin binding protein dimerisation domain"/>
    <property type="match status" value="1"/>
</dbReference>
<evidence type="ECO:0000313" key="3">
    <source>
        <dbReference type="EMBL" id="ATF26112.1"/>
    </source>
</evidence>
<dbReference type="InterPro" id="IPR036138">
    <property type="entry name" value="PBP_dimer_sf"/>
</dbReference>
<dbReference type="OrthoDB" id="9766847at2"/>
<dbReference type="Proteomes" id="UP000270190">
    <property type="component" value="Unassembled WGS sequence"/>
</dbReference>
<dbReference type="SUPFAM" id="SSF54427">
    <property type="entry name" value="NTF2-like"/>
    <property type="match status" value="1"/>
</dbReference>
<dbReference type="InterPro" id="IPR001460">
    <property type="entry name" value="PCN-bd_Tpept"/>
</dbReference>
<dbReference type="Gene3D" id="3.90.1310.10">
    <property type="entry name" value="Penicillin-binding protein 2a (Domain 2)"/>
    <property type="match status" value="1"/>
</dbReference>
<dbReference type="InterPro" id="IPR012338">
    <property type="entry name" value="Beta-lactam/transpept-like"/>
</dbReference>
<dbReference type="PANTHER" id="PTHR30627:SF25">
    <property type="entry name" value="PENICILLIN-BINDING PROTEIN 3"/>
    <property type="match status" value="1"/>
</dbReference>
<feature type="domain" description="NTF2-like N-terminal transpeptidase" evidence="2">
    <location>
        <begin position="44"/>
        <end position="159"/>
    </location>
</feature>
<sequence length="604" mass="66595">MTRKKWLVVGGVIVALVLVASVFGVKKYQNAKAEREKLAAVQTVANNYVKSLQSKDFKKLTTLLSNDSIKAEGLDEKELVTKYTNIYEGINATITNIKADEVSYDEADDSYSFSYDMKMTTTLGSLPVKRYTVKFVSDNNEWKVKWLTSLIFPEMKKGDKLHIETFSPVRGTISDKDDAPLAKDNDEGIRNYELGAAGSAITGYVRPVTADDIKDNPLLGEHDVIGAAGLEETFDKELRGERGGKISIVKEDGKERAELQLKETKNGKDFTTTIDSKLQKAYYAAFANDKAAVTMLNPQTGEVMAAISTPSYNPNDFVKGLSATQWEAYNDADKKPLLNRLTVRYEPASTFKALTASAGIEHGTLIPDEELNIKGLKWQANSDWGDYKVTRVSDVNPVDLKKALVYSDNIYFAQQAIKMGQKAFTSKMEQFGFNGEDKFPLETKAPQLSTDGLKSEVLLADTSYGQGQVLMSPIQLARSYTPFANSGKLIEPQLMKTTEKSPETNAISEETANIVMKDLEAVVSDSQGTAHELRISGHRLAAKTGTAEVGKLTQDSKGSENSSLVVLDADKKEYVLAGILEGSDKKPSHHLIKQVKKVLEEYYN</sequence>
<dbReference type="GeneID" id="66537231"/>